<organism evidence="5 6">
    <name type="scientific">Drymodes brunneopygia</name>
    <dbReference type="NCBI Taxonomy" id="626378"/>
    <lineage>
        <taxon>Eukaryota</taxon>
        <taxon>Metazoa</taxon>
        <taxon>Chordata</taxon>
        <taxon>Craniata</taxon>
        <taxon>Vertebrata</taxon>
        <taxon>Euteleostomi</taxon>
        <taxon>Archelosauria</taxon>
        <taxon>Archosauria</taxon>
        <taxon>Dinosauria</taxon>
        <taxon>Saurischia</taxon>
        <taxon>Theropoda</taxon>
        <taxon>Coelurosauria</taxon>
        <taxon>Aves</taxon>
        <taxon>Neognathae</taxon>
        <taxon>Neoaves</taxon>
        <taxon>Telluraves</taxon>
        <taxon>Australaves</taxon>
        <taxon>Passeriformes</taxon>
        <taxon>Petroicidae</taxon>
        <taxon>Drymodes</taxon>
    </lineage>
</organism>
<evidence type="ECO:0000256" key="2">
    <source>
        <dbReference type="ARBA" id="ARBA00023054"/>
    </source>
</evidence>
<feature type="coiled-coil region" evidence="3">
    <location>
        <begin position="97"/>
        <end position="131"/>
    </location>
</feature>
<dbReference type="PRINTS" id="PR01276">
    <property type="entry name" value="TYPE2KERATIN"/>
</dbReference>
<feature type="domain" description="IF rod" evidence="4">
    <location>
        <begin position="1"/>
        <end position="141"/>
    </location>
</feature>
<comment type="caution">
    <text evidence="5">The sequence shown here is derived from an EMBL/GenBank/DDBJ whole genome shotgun (WGS) entry which is preliminary data.</text>
</comment>
<protein>
    <submittedName>
        <fullName evidence="5">K2C75 protein</fullName>
    </submittedName>
</protein>
<gene>
    <name evidence="5" type="primary">Krt75_2</name>
    <name evidence="5" type="ORF">DRYBRU_R12886</name>
</gene>
<accession>A0A7L3KTL3</accession>
<dbReference type="Gene3D" id="1.20.5.170">
    <property type="match status" value="1"/>
</dbReference>
<dbReference type="AlphaFoldDB" id="A0A7L3KTL3"/>
<dbReference type="SMART" id="SM01391">
    <property type="entry name" value="Filament"/>
    <property type="match status" value="1"/>
</dbReference>
<keyword evidence="2 3" id="KW-0175">Coiled coil</keyword>
<evidence type="ECO:0000259" key="4">
    <source>
        <dbReference type="PROSITE" id="PS51842"/>
    </source>
</evidence>
<feature type="non-terminal residue" evidence="5">
    <location>
        <position position="141"/>
    </location>
</feature>
<dbReference type="PANTHER" id="PTHR45616">
    <property type="entry name" value="GATA-TYPE DOMAIN-CONTAINING PROTEIN"/>
    <property type="match status" value="1"/>
</dbReference>
<evidence type="ECO:0000256" key="1">
    <source>
        <dbReference type="ARBA" id="ARBA00022754"/>
    </source>
</evidence>
<reference evidence="5 6" key="1">
    <citation type="submission" date="2019-09" db="EMBL/GenBank/DDBJ databases">
        <title>Bird 10,000 Genomes (B10K) Project - Family phase.</title>
        <authorList>
            <person name="Zhang G."/>
        </authorList>
    </citation>
    <scope>NUCLEOTIDE SEQUENCE [LARGE SCALE GENOMIC DNA]</scope>
    <source>
        <strain evidence="5">B10K-DU-030-03</strain>
    </source>
</reference>
<dbReference type="InterPro" id="IPR039008">
    <property type="entry name" value="IF_rod_dom"/>
</dbReference>
<keyword evidence="6" id="KW-1185">Reference proteome</keyword>
<dbReference type="Gene3D" id="1.20.5.500">
    <property type="entry name" value="Single helix bin"/>
    <property type="match status" value="1"/>
</dbReference>
<dbReference type="Pfam" id="PF00038">
    <property type="entry name" value="Filament"/>
    <property type="match status" value="1"/>
</dbReference>
<dbReference type="FunFam" id="1.20.5.500:FF:000001">
    <property type="entry name" value="Type II keratin 23"/>
    <property type="match status" value="1"/>
</dbReference>
<dbReference type="Proteomes" id="UP000525319">
    <property type="component" value="Unassembled WGS sequence"/>
</dbReference>
<dbReference type="GO" id="GO:0045095">
    <property type="term" value="C:keratin filament"/>
    <property type="evidence" value="ECO:0007669"/>
    <property type="project" value="InterPro"/>
</dbReference>
<feature type="non-terminal residue" evidence="5">
    <location>
        <position position="1"/>
    </location>
</feature>
<dbReference type="GO" id="GO:0005615">
    <property type="term" value="C:extracellular space"/>
    <property type="evidence" value="ECO:0007669"/>
    <property type="project" value="TreeGrafter"/>
</dbReference>
<dbReference type="GO" id="GO:0045109">
    <property type="term" value="P:intermediate filament organization"/>
    <property type="evidence" value="ECO:0007669"/>
    <property type="project" value="TreeGrafter"/>
</dbReference>
<dbReference type="PROSITE" id="PS51842">
    <property type="entry name" value="IF_ROD_2"/>
    <property type="match status" value="1"/>
</dbReference>
<name>A0A7L3KTL3_9PASS</name>
<dbReference type="SUPFAM" id="SSF64593">
    <property type="entry name" value="Intermediate filament protein, coiled coil region"/>
    <property type="match status" value="1"/>
</dbReference>
<dbReference type="InterPro" id="IPR003054">
    <property type="entry name" value="Keratin_II"/>
</dbReference>
<dbReference type="GO" id="GO:0031424">
    <property type="term" value="P:keratinization"/>
    <property type="evidence" value="ECO:0007669"/>
    <property type="project" value="TreeGrafter"/>
</dbReference>
<proteinExistence type="predicted"/>
<dbReference type="EMBL" id="VZTZ01044668">
    <property type="protein sequence ID" value="NXU44831.1"/>
    <property type="molecule type" value="Genomic_DNA"/>
</dbReference>
<dbReference type="PANTHER" id="PTHR45616:SF19">
    <property type="entry name" value="KERATIN 90"/>
    <property type="match status" value="1"/>
</dbReference>
<evidence type="ECO:0000313" key="5">
    <source>
        <dbReference type="EMBL" id="NXU44831.1"/>
    </source>
</evidence>
<dbReference type="OrthoDB" id="2441647at2759"/>
<dbReference type="GO" id="GO:0030280">
    <property type="term" value="F:structural constituent of skin epidermis"/>
    <property type="evidence" value="ECO:0007669"/>
    <property type="project" value="TreeGrafter"/>
</dbReference>
<sequence length="141" mass="16086">KTTRKNLDLDSIIAEVKAKYEAIANWSQAKAESWYQSKYEELQLSAGQHRDDLWNTRVEISEMEMNCLVQRLHSDMGSVAGLQTAIADTGQHGDITLKDARDKLQELETALQKAKADMARQLREYQELMNVKLALDIETMT</sequence>
<evidence type="ECO:0000256" key="3">
    <source>
        <dbReference type="SAM" id="Coils"/>
    </source>
</evidence>
<evidence type="ECO:0000313" key="6">
    <source>
        <dbReference type="Proteomes" id="UP000525319"/>
    </source>
</evidence>
<keyword evidence="1" id="KW-0403">Intermediate filament</keyword>